<evidence type="ECO:0000313" key="3">
    <source>
        <dbReference type="EMBL" id="KAL1527688.1"/>
    </source>
</evidence>
<dbReference type="InterPro" id="IPR003347">
    <property type="entry name" value="JmjC_dom"/>
</dbReference>
<evidence type="ECO:0000259" key="2">
    <source>
        <dbReference type="PROSITE" id="PS51184"/>
    </source>
</evidence>
<evidence type="ECO:0000313" key="4">
    <source>
        <dbReference type="Proteomes" id="UP001515480"/>
    </source>
</evidence>
<protein>
    <recommendedName>
        <fullName evidence="2">JmjC domain-containing protein</fullName>
    </recommendedName>
</protein>
<dbReference type="SUPFAM" id="SSF51197">
    <property type="entry name" value="Clavaminate synthase-like"/>
    <property type="match status" value="2"/>
</dbReference>
<feature type="region of interest" description="Disordered" evidence="1">
    <location>
        <begin position="437"/>
        <end position="458"/>
    </location>
</feature>
<dbReference type="GO" id="GO:0033749">
    <property type="term" value="F:histone H4R3 demethylase activity"/>
    <property type="evidence" value="ECO:0007669"/>
    <property type="project" value="TreeGrafter"/>
</dbReference>
<gene>
    <name evidence="3" type="ORF">AB1Y20_009074</name>
</gene>
<dbReference type="GO" id="GO:0005737">
    <property type="term" value="C:cytoplasm"/>
    <property type="evidence" value="ECO:0007669"/>
    <property type="project" value="TreeGrafter"/>
</dbReference>
<dbReference type="InterPro" id="IPR050910">
    <property type="entry name" value="JMJD6_ArgDemeth/LysHydrox"/>
</dbReference>
<proteinExistence type="predicted"/>
<name>A0AB34JZP7_PRYPA</name>
<organism evidence="3 4">
    <name type="scientific">Prymnesium parvum</name>
    <name type="common">Toxic golden alga</name>
    <dbReference type="NCBI Taxonomy" id="97485"/>
    <lineage>
        <taxon>Eukaryota</taxon>
        <taxon>Haptista</taxon>
        <taxon>Haptophyta</taxon>
        <taxon>Prymnesiophyceae</taxon>
        <taxon>Prymnesiales</taxon>
        <taxon>Prymnesiaceae</taxon>
        <taxon>Prymnesium</taxon>
    </lineage>
</organism>
<dbReference type="GO" id="GO:0106140">
    <property type="term" value="F:P-TEFb complex binding"/>
    <property type="evidence" value="ECO:0007669"/>
    <property type="project" value="TreeGrafter"/>
</dbReference>
<dbReference type="EMBL" id="JBGBPQ010000002">
    <property type="protein sequence ID" value="KAL1527688.1"/>
    <property type="molecule type" value="Genomic_DNA"/>
</dbReference>
<keyword evidence="4" id="KW-1185">Reference proteome</keyword>
<sequence length="802" mass="89357">METSSGWLDAAARAAHGFDEDEVLAMPLPVMDDSSSDDDGLYARHHVRVQPQQPFRVPPPSTEAVHRLLYGARAHAHADRGLPGRQSFFDELRRDDTGEFAIPAAHRVEVRSYGDLSAQSFEALHATPCLIRGVADGEKWRAAEEWASEAAFLASMGESLQLPITELMPAHGMGKPQKLRLRLHEYRAYAAENVVDFPYYPWERDFDGERAALLDTFSPPRMFAPEHDLFELSATTRQLFPYSCHRFLICGGERTGAVIHQDPKCTAAWNTCLFGLKRWVFLPPSVTAEQMRQLADEASKASAHLSDSDSEDYRQVPPGYWWLDAFPLLKKRGLPMMEAMQRPGETIYVPPRWWHAVINLPSTPHEALTLCVTQNVLSRSMLLDLVGWGAFRAHLTPEIAVRFAEELRLHQPHTFAALLAQCSADERREIEGFRTHDADAATDDAGATGQEDGASRLRREVRQRVRASEEARAAFAASADSRASSSFTHLRAAADEISLAQAQCVRPRRAAVLSGLRDALSSPPAGYAAAGADTSWWLTLLAEEPSLAGKTVPVLNQGEALAAEGKESRLMRLGELASKMLEGSADGLYMYDVSVRQQLPALLKYVRLPRHITHDYLQRTMRKHVHSHSWPTVFMGAKGTHSTLHMDQWEGHFWMTCLHGSKVWTLFHPDDVHLLYPCWDHGGLYPRFPTLKALRSRPDLYPLFKHARADEFVIGPGDFLFVPGGTPHAVENATNCLAIAGNFVDDSNVDAVVHAMRLLGLRDEALRESADALDEMDLDPEIGMVDELLPVHELVVALDPDV</sequence>
<accession>A0AB34JZP7</accession>
<feature type="compositionally biased region" description="Low complexity" evidence="1">
    <location>
        <begin position="443"/>
        <end position="452"/>
    </location>
</feature>
<dbReference type="PROSITE" id="PS51184">
    <property type="entry name" value="JMJC"/>
    <property type="match status" value="2"/>
</dbReference>
<feature type="domain" description="JmjC" evidence="2">
    <location>
        <begin position="597"/>
        <end position="760"/>
    </location>
</feature>
<dbReference type="PANTHER" id="PTHR12480:SF35">
    <property type="entry name" value="TRANSCRIPTION FACTOR JUMONJI, JMJC DOMAIN-CONTAINING PROTEIN"/>
    <property type="match status" value="1"/>
</dbReference>
<dbReference type="GO" id="GO:0005634">
    <property type="term" value="C:nucleus"/>
    <property type="evidence" value="ECO:0007669"/>
    <property type="project" value="TreeGrafter"/>
</dbReference>
<dbReference type="Proteomes" id="UP001515480">
    <property type="component" value="Unassembled WGS sequence"/>
</dbReference>
<reference evidence="3 4" key="1">
    <citation type="journal article" date="2024" name="Science">
        <title>Giant polyketide synthase enzymes in the biosynthesis of giant marine polyether toxins.</title>
        <authorList>
            <person name="Fallon T.R."/>
            <person name="Shende V.V."/>
            <person name="Wierzbicki I.H."/>
            <person name="Pendleton A.L."/>
            <person name="Watervoot N.F."/>
            <person name="Auber R.P."/>
            <person name="Gonzalez D.J."/>
            <person name="Wisecaver J.H."/>
            <person name="Moore B.S."/>
        </authorList>
    </citation>
    <scope>NUCLEOTIDE SEQUENCE [LARGE SCALE GENOMIC DNA]</scope>
    <source>
        <strain evidence="3 4">12B1</strain>
    </source>
</reference>
<comment type="caution">
    <text evidence="3">The sequence shown here is derived from an EMBL/GenBank/DDBJ whole genome shotgun (WGS) entry which is preliminary data.</text>
</comment>
<dbReference type="PANTHER" id="PTHR12480">
    <property type="entry name" value="ARGININE DEMETHYLASE AND LYSYL-HYDROXYLASE JMJD"/>
    <property type="match status" value="1"/>
</dbReference>
<dbReference type="AlphaFoldDB" id="A0AB34JZP7"/>
<dbReference type="Gene3D" id="2.60.120.650">
    <property type="entry name" value="Cupin"/>
    <property type="match status" value="2"/>
</dbReference>
<evidence type="ECO:0000256" key="1">
    <source>
        <dbReference type="SAM" id="MobiDB-lite"/>
    </source>
</evidence>
<feature type="domain" description="JmjC" evidence="2">
    <location>
        <begin position="207"/>
        <end position="393"/>
    </location>
</feature>
<dbReference type="InterPro" id="IPR041667">
    <property type="entry name" value="Cupin_8"/>
</dbReference>
<dbReference type="SMART" id="SM00558">
    <property type="entry name" value="JmjC"/>
    <property type="match status" value="2"/>
</dbReference>
<dbReference type="Pfam" id="PF13621">
    <property type="entry name" value="Cupin_8"/>
    <property type="match status" value="2"/>
</dbReference>